<sequence>MSFLRVQINHRAQRPRPFSLLLLWMACLLQIILPQYSHEVAALSTTTTSKPQRSICVIGGGASGMFAATAAAEALSTRYADDSGVEWKVTVLEATGKLLSKVKISGGGRCNVLHDTSKPVKEILESYPRGRKELIGLFNKRFSPQTAEEWFTKRGVELKTEEDGRMFPVTDSSQTIIDTITQAAQKAGVVVNKESKVLSISSSCMEGSETKKFLVMMRGEEAIEYDAVVLATGSSPVGHKLAVSLGHKIVNPVPSLFTLSTKDDIEEGGLFCGLSGLSVQDAQITLQVTVPGRKKKQSIVQNGPILITHHGISGPASLRLSAFAAREFHGINYKGNVIINWAPDFGSAEEIEIKLWGLTRSSPKRNVSSSCPLLLPDNTSIIPRRLWSSLVSASEIEASKLWGDASKKSVRKLAQTICQCPVKVTGKGVFKEEFVTAGGVSLKDIDMTNMGSKRCKGVFACGEVIDVDGVTGGFNFMGCWSTGYVAGNGAADYVMAKHSAANMKAEPAATASKE</sequence>
<evidence type="ECO:0000259" key="5">
    <source>
        <dbReference type="Pfam" id="PF03486"/>
    </source>
</evidence>
<dbReference type="SUPFAM" id="SSF51905">
    <property type="entry name" value="FAD/NAD(P)-binding domain"/>
    <property type="match status" value="1"/>
</dbReference>
<dbReference type="AlphaFoldDB" id="A0A7S2P335"/>
<evidence type="ECO:0008006" key="8">
    <source>
        <dbReference type="Google" id="ProtNLM"/>
    </source>
</evidence>
<keyword evidence="2" id="KW-0285">Flavoprotein</keyword>
<organism evidence="7">
    <name type="scientific">Leptocylindrus danicus</name>
    <dbReference type="NCBI Taxonomy" id="163516"/>
    <lineage>
        <taxon>Eukaryota</taxon>
        <taxon>Sar</taxon>
        <taxon>Stramenopiles</taxon>
        <taxon>Ochrophyta</taxon>
        <taxon>Bacillariophyta</taxon>
        <taxon>Coscinodiscophyceae</taxon>
        <taxon>Chaetocerotophycidae</taxon>
        <taxon>Leptocylindrales</taxon>
        <taxon>Leptocylindraceae</taxon>
        <taxon>Leptocylindrus</taxon>
    </lineage>
</organism>
<comment type="cofactor">
    <cofactor evidence="1">
        <name>FAD</name>
        <dbReference type="ChEBI" id="CHEBI:57692"/>
    </cofactor>
</comment>
<evidence type="ECO:0000313" key="7">
    <source>
        <dbReference type="EMBL" id="CAD9574947.1"/>
    </source>
</evidence>
<keyword evidence="3" id="KW-0274">FAD</keyword>
<protein>
    <recommendedName>
        <fullName evidence="8">FAD/NAD(P)-binding domain-containing protein</fullName>
    </recommendedName>
</protein>
<dbReference type="Gene3D" id="3.50.50.60">
    <property type="entry name" value="FAD/NAD(P)-binding domain"/>
    <property type="match status" value="1"/>
</dbReference>
<dbReference type="Gene3D" id="1.10.8.260">
    <property type="entry name" value="HI0933 insert domain-like"/>
    <property type="match status" value="1"/>
</dbReference>
<dbReference type="EMBL" id="HBGY01013445">
    <property type="protein sequence ID" value="CAD9574947.1"/>
    <property type="molecule type" value="Transcribed_RNA"/>
</dbReference>
<reference evidence="7" key="1">
    <citation type="submission" date="2021-01" db="EMBL/GenBank/DDBJ databases">
        <authorList>
            <person name="Corre E."/>
            <person name="Pelletier E."/>
            <person name="Niang G."/>
            <person name="Scheremetjew M."/>
            <person name="Finn R."/>
            <person name="Kale V."/>
            <person name="Holt S."/>
            <person name="Cochrane G."/>
            <person name="Meng A."/>
            <person name="Brown T."/>
            <person name="Cohen L."/>
        </authorList>
    </citation>
    <scope>NUCLEOTIDE SEQUENCE</scope>
    <source>
        <strain evidence="7">B650</strain>
    </source>
</reference>
<accession>A0A7S2P335</accession>
<dbReference type="PRINTS" id="PR00368">
    <property type="entry name" value="FADPNR"/>
</dbReference>
<feature type="signal peptide" evidence="4">
    <location>
        <begin position="1"/>
        <end position="34"/>
    </location>
</feature>
<evidence type="ECO:0000256" key="3">
    <source>
        <dbReference type="ARBA" id="ARBA00022827"/>
    </source>
</evidence>
<feature type="domain" description="RsdA/BaiN/AoA(So)-like Rossmann fold-like" evidence="5">
    <location>
        <begin position="54"/>
        <end position="488"/>
    </location>
</feature>
<evidence type="ECO:0000256" key="2">
    <source>
        <dbReference type="ARBA" id="ARBA00022630"/>
    </source>
</evidence>
<dbReference type="PROSITE" id="PS51257">
    <property type="entry name" value="PROKAR_LIPOPROTEIN"/>
    <property type="match status" value="1"/>
</dbReference>
<dbReference type="InterPro" id="IPR057661">
    <property type="entry name" value="RsdA/BaiN/AoA(So)_Rossmann"/>
</dbReference>
<evidence type="ECO:0000259" key="6">
    <source>
        <dbReference type="Pfam" id="PF22780"/>
    </source>
</evidence>
<dbReference type="InterPro" id="IPR055178">
    <property type="entry name" value="RsdA/BaiN/AoA(So)-like_dom"/>
</dbReference>
<proteinExistence type="predicted"/>
<dbReference type="InterPro" id="IPR023166">
    <property type="entry name" value="BaiN-like_dom_sf"/>
</dbReference>
<feature type="chain" id="PRO_5030638298" description="FAD/NAD(P)-binding domain-containing protein" evidence="4">
    <location>
        <begin position="35"/>
        <end position="514"/>
    </location>
</feature>
<dbReference type="PANTHER" id="PTHR42887">
    <property type="entry name" value="OS12G0638800 PROTEIN"/>
    <property type="match status" value="1"/>
</dbReference>
<gene>
    <name evidence="7" type="ORF">LDAN0321_LOCUS8660</name>
</gene>
<dbReference type="Pfam" id="PF03486">
    <property type="entry name" value="HI0933_like"/>
    <property type="match status" value="1"/>
</dbReference>
<name>A0A7S2P335_9STRA</name>
<keyword evidence="4" id="KW-0732">Signal</keyword>
<evidence type="ECO:0000256" key="4">
    <source>
        <dbReference type="SAM" id="SignalP"/>
    </source>
</evidence>
<dbReference type="NCBIfam" id="TIGR00275">
    <property type="entry name" value="aminoacetone oxidase family FAD-binding enzyme"/>
    <property type="match status" value="1"/>
</dbReference>
<dbReference type="SUPFAM" id="SSF160996">
    <property type="entry name" value="HI0933 insert domain-like"/>
    <property type="match status" value="1"/>
</dbReference>
<dbReference type="Pfam" id="PF22780">
    <property type="entry name" value="HI0933_like_1st"/>
    <property type="match status" value="1"/>
</dbReference>
<dbReference type="InterPro" id="IPR036188">
    <property type="entry name" value="FAD/NAD-bd_sf"/>
</dbReference>
<dbReference type="Gene3D" id="2.40.30.10">
    <property type="entry name" value="Translation factors"/>
    <property type="match status" value="1"/>
</dbReference>
<dbReference type="PANTHER" id="PTHR42887:SF2">
    <property type="entry name" value="OS12G0638800 PROTEIN"/>
    <property type="match status" value="1"/>
</dbReference>
<evidence type="ECO:0000256" key="1">
    <source>
        <dbReference type="ARBA" id="ARBA00001974"/>
    </source>
</evidence>
<feature type="domain" description="RsdA/BaiN/AoA(So)-like insert" evidence="6">
    <location>
        <begin position="254"/>
        <end position="435"/>
    </location>
</feature>
<dbReference type="InterPro" id="IPR004792">
    <property type="entry name" value="BaiN-like"/>
</dbReference>